<reference evidence="8" key="1">
    <citation type="submission" date="2017-10" db="EMBL/GenBank/DDBJ databases">
        <title>Rapid genome shrinkage in a self-fertile nematode reveals novel sperm competition proteins.</title>
        <authorList>
            <person name="Yin D."/>
            <person name="Schwarz E.M."/>
            <person name="Thomas C.G."/>
            <person name="Felde R.L."/>
            <person name="Korf I.F."/>
            <person name="Cutter A.D."/>
            <person name="Schartner C.M."/>
            <person name="Ralston E.J."/>
            <person name="Meyer B.J."/>
            <person name="Haag E.S."/>
        </authorList>
    </citation>
    <scope>NUCLEOTIDE SEQUENCE [LARGE SCALE GENOMIC DNA]</scope>
    <source>
        <strain evidence="8">JU1422</strain>
    </source>
</reference>
<dbReference type="Gene3D" id="1.20.1070.10">
    <property type="entry name" value="Rhodopsin 7-helix transmembrane proteins"/>
    <property type="match status" value="2"/>
</dbReference>
<feature type="transmembrane region" description="Helical" evidence="5">
    <location>
        <begin position="124"/>
        <end position="140"/>
    </location>
</feature>
<dbReference type="InterPro" id="IPR019427">
    <property type="entry name" value="7TM_GPCR_serpentine_rcpt_Srw"/>
</dbReference>
<feature type="transmembrane region" description="Helical" evidence="5">
    <location>
        <begin position="263"/>
        <end position="289"/>
    </location>
</feature>
<feature type="transmembrane region" description="Helical" evidence="5">
    <location>
        <begin position="161"/>
        <end position="179"/>
    </location>
</feature>
<evidence type="ECO:0000256" key="4">
    <source>
        <dbReference type="ARBA" id="ARBA00023136"/>
    </source>
</evidence>
<organism evidence="7 8">
    <name type="scientific">Caenorhabditis nigoni</name>
    <dbReference type="NCBI Taxonomy" id="1611254"/>
    <lineage>
        <taxon>Eukaryota</taxon>
        <taxon>Metazoa</taxon>
        <taxon>Ecdysozoa</taxon>
        <taxon>Nematoda</taxon>
        <taxon>Chromadorea</taxon>
        <taxon>Rhabditida</taxon>
        <taxon>Rhabditina</taxon>
        <taxon>Rhabditomorpha</taxon>
        <taxon>Rhabditoidea</taxon>
        <taxon>Rhabditidae</taxon>
        <taxon>Peloderinae</taxon>
        <taxon>Caenorhabditis</taxon>
    </lineage>
</organism>
<dbReference type="SUPFAM" id="SSF81321">
    <property type="entry name" value="Family A G protein-coupled receptor-like"/>
    <property type="match status" value="1"/>
</dbReference>
<dbReference type="STRING" id="1611254.A0A2G5T953"/>
<dbReference type="PROSITE" id="PS50262">
    <property type="entry name" value="G_PROTEIN_RECEP_F1_2"/>
    <property type="match status" value="1"/>
</dbReference>
<evidence type="ECO:0000313" key="8">
    <source>
        <dbReference type="Proteomes" id="UP000230233"/>
    </source>
</evidence>
<dbReference type="PANTHER" id="PTHR22751:SF54">
    <property type="entry name" value="G-PROTEIN COUPLED RECEPTORS FAMILY 1 PROFILE DOMAIN-CONTAINING PROTEIN"/>
    <property type="match status" value="1"/>
</dbReference>
<feature type="transmembrane region" description="Helical" evidence="5">
    <location>
        <begin position="185"/>
        <end position="204"/>
    </location>
</feature>
<protein>
    <recommendedName>
        <fullName evidence="6">G-protein coupled receptors family 1 profile domain-containing protein</fullName>
    </recommendedName>
</protein>
<feature type="transmembrane region" description="Helical" evidence="5">
    <location>
        <begin position="39"/>
        <end position="58"/>
    </location>
</feature>
<keyword evidence="2 5" id="KW-0812">Transmembrane</keyword>
<comment type="subcellular location">
    <subcellularLocation>
        <location evidence="1">Membrane</location>
    </subcellularLocation>
</comment>
<keyword evidence="8" id="KW-1185">Reference proteome</keyword>
<dbReference type="Proteomes" id="UP000230233">
    <property type="component" value="Chromosome V"/>
</dbReference>
<comment type="caution">
    <text evidence="7">The sequence shown here is derived from an EMBL/GenBank/DDBJ whole genome shotgun (WGS) entry which is preliminary data.</text>
</comment>
<dbReference type="PANTHER" id="PTHR22751">
    <property type="entry name" value="G-PROTEIN COUPLED RECEPTOR-RELATED"/>
    <property type="match status" value="1"/>
</dbReference>
<name>A0A2G5T953_9PELO</name>
<accession>A0A2G5T953</accession>
<keyword evidence="4 5" id="KW-0472">Membrane</keyword>
<dbReference type="EMBL" id="PDUG01000005">
    <property type="protein sequence ID" value="PIC23616.1"/>
    <property type="molecule type" value="Genomic_DNA"/>
</dbReference>
<feature type="domain" description="G-protein coupled receptors family 1 profile" evidence="6">
    <location>
        <begin position="50"/>
        <end position="286"/>
    </location>
</feature>
<gene>
    <name evidence="7" type="primary">Cnig_chr_V.g17259</name>
    <name evidence="7" type="ORF">B9Z55_017259</name>
</gene>
<evidence type="ECO:0000256" key="5">
    <source>
        <dbReference type="SAM" id="Phobius"/>
    </source>
</evidence>
<dbReference type="Pfam" id="PF10324">
    <property type="entry name" value="7TM_GPCR_Srw"/>
    <property type="match status" value="2"/>
</dbReference>
<evidence type="ECO:0000256" key="3">
    <source>
        <dbReference type="ARBA" id="ARBA00022989"/>
    </source>
</evidence>
<dbReference type="AlphaFoldDB" id="A0A2G5T953"/>
<feature type="transmembrane region" description="Helical" evidence="5">
    <location>
        <begin position="70"/>
        <end position="87"/>
    </location>
</feature>
<feature type="transmembrane region" description="Helical" evidence="5">
    <location>
        <begin position="230"/>
        <end position="251"/>
    </location>
</feature>
<dbReference type="OrthoDB" id="5818531at2759"/>
<dbReference type="GO" id="GO:0008528">
    <property type="term" value="F:G protein-coupled peptide receptor activity"/>
    <property type="evidence" value="ECO:0007669"/>
    <property type="project" value="InterPro"/>
</dbReference>
<dbReference type="InterPro" id="IPR017452">
    <property type="entry name" value="GPCR_Rhodpsn_7TM"/>
</dbReference>
<evidence type="ECO:0000259" key="6">
    <source>
        <dbReference type="PROSITE" id="PS50262"/>
    </source>
</evidence>
<keyword evidence="3 5" id="KW-1133">Transmembrane helix</keyword>
<evidence type="ECO:0000256" key="2">
    <source>
        <dbReference type="ARBA" id="ARBA00022692"/>
    </source>
</evidence>
<evidence type="ECO:0000256" key="1">
    <source>
        <dbReference type="ARBA" id="ARBA00004370"/>
    </source>
</evidence>
<dbReference type="GO" id="GO:0016020">
    <property type="term" value="C:membrane"/>
    <property type="evidence" value="ECO:0007669"/>
    <property type="project" value="UniProtKB-SubCell"/>
</dbReference>
<evidence type="ECO:0000313" key="7">
    <source>
        <dbReference type="EMBL" id="PIC23616.1"/>
    </source>
</evidence>
<proteinExistence type="predicted"/>
<sequence>MYHNFVPSDFNKFDNNSTKEAFVIIGNAIVFITQYSDKLSFFLAIIGALINVFHVFILSKKSMISNVTNLILLGIAISDIVNLSVFAEKTFFFIYQDACTLPKSLFITKLLNFLEFMKDDSRRLSTWFGVLMASLRYLILKNALNPNFEYLSKPSSGWKSLAIAFFISTLMSMFYLFRVEIVSKVWIIPAIVLPILAALLIRELKKAEVSRKKMSVSSQSSNNSDNTSKLVIIMTITCICAEGPMGIAFVIEGLVAASALRLLVIYFQSILFTFVILNATTHFFVCLGVSTPYRRAVKELLGYKKSQKPVNLFENVTFNKYYHTDTSGC</sequence>